<dbReference type="RefSeq" id="WP_061162619.1">
    <property type="nucleotide sequence ID" value="NZ_FCOI02000018.1"/>
</dbReference>
<sequence>MEYVIPSRGEPIEEINACYSTMLAVWEELAGRFDIPRLLNLRAEAEAICEEIIAPAAHAVDGNAAWPRRIIVRA</sequence>
<name>A0A158BYT1_9BURK</name>
<protein>
    <submittedName>
        <fullName evidence="1">Uncharacterized protein</fullName>
    </submittedName>
</protein>
<organism evidence="1 2">
    <name type="scientific">Caballeronia temeraria</name>
    <dbReference type="NCBI Taxonomy" id="1777137"/>
    <lineage>
        <taxon>Bacteria</taxon>
        <taxon>Pseudomonadati</taxon>
        <taxon>Pseudomonadota</taxon>
        <taxon>Betaproteobacteria</taxon>
        <taxon>Burkholderiales</taxon>
        <taxon>Burkholderiaceae</taxon>
        <taxon>Caballeronia</taxon>
    </lineage>
</organism>
<evidence type="ECO:0000313" key="1">
    <source>
        <dbReference type="EMBL" id="SAK75223.1"/>
    </source>
</evidence>
<dbReference type="Proteomes" id="UP000054624">
    <property type="component" value="Unassembled WGS sequence"/>
</dbReference>
<accession>A0A158BYT1</accession>
<keyword evidence="2" id="KW-1185">Reference proteome</keyword>
<evidence type="ECO:0000313" key="2">
    <source>
        <dbReference type="Proteomes" id="UP000054624"/>
    </source>
</evidence>
<proteinExistence type="predicted"/>
<dbReference type="EMBL" id="FCOI02000018">
    <property type="protein sequence ID" value="SAK75223.1"/>
    <property type="molecule type" value="Genomic_DNA"/>
</dbReference>
<reference evidence="2" key="1">
    <citation type="submission" date="2016-01" db="EMBL/GenBank/DDBJ databases">
        <authorList>
            <person name="Peeters Charlotte."/>
        </authorList>
    </citation>
    <scope>NUCLEOTIDE SEQUENCE [LARGE SCALE GENOMIC DNA]</scope>
</reference>
<dbReference type="AlphaFoldDB" id="A0A158BYT1"/>
<gene>
    <name evidence="1" type="ORF">AWB76_04872</name>
</gene>